<accession>A0A2R8BS01</accession>
<dbReference type="CDD" id="cd01324">
    <property type="entry name" value="cbb3_Oxidase_CcoQ"/>
    <property type="match status" value="1"/>
</dbReference>
<dbReference type="InterPro" id="IPR008621">
    <property type="entry name" value="Cbb3-typ_cyt_oxidase_comp"/>
</dbReference>
<dbReference type="RefSeq" id="WP_108892700.1">
    <property type="nucleotide sequence ID" value="NZ_ONZF01000001.1"/>
</dbReference>
<protein>
    <recommendedName>
        <fullName evidence="4">Cbb3-type cytochrome c oxidase subunit 3</fullName>
    </recommendedName>
</protein>
<dbReference type="Proteomes" id="UP000244912">
    <property type="component" value="Unassembled WGS sequence"/>
</dbReference>
<keyword evidence="1" id="KW-0472">Membrane</keyword>
<dbReference type="AlphaFoldDB" id="A0A2R8BS01"/>
<keyword evidence="3" id="KW-1185">Reference proteome</keyword>
<name>A0A2R8BS01_9RHOB</name>
<dbReference type="Pfam" id="PF05545">
    <property type="entry name" value="FixQ"/>
    <property type="match status" value="1"/>
</dbReference>
<evidence type="ECO:0000313" key="3">
    <source>
        <dbReference type="Proteomes" id="UP000244912"/>
    </source>
</evidence>
<organism evidence="2 3">
    <name type="scientific">Palleronia abyssalis</name>
    <dbReference type="NCBI Taxonomy" id="1501240"/>
    <lineage>
        <taxon>Bacteria</taxon>
        <taxon>Pseudomonadati</taxon>
        <taxon>Pseudomonadota</taxon>
        <taxon>Alphaproteobacteria</taxon>
        <taxon>Rhodobacterales</taxon>
        <taxon>Roseobacteraceae</taxon>
        <taxon>Palleronia</taxon>
    </lineage>
</organism>
<evidence type="ECO:0000256" key="1">
    <source>
        <dbReference type="SAM" id="Phobius"/>
    </source>
</evidence>
<dbReference type="EMBL" id="ONZF01000001">
    <property type="protein sequence ID" value="SPJ22866.1"/>
    <property type="molecule type" value="Genomic_DNA"/>
</dbReference>
<evidence type="ECO:0000313" key="2">
    <source>
        <dbReference type="EMBL" id="SPJ22866.1"/>
    </source>
</evidence>
<feature type="transmembrane region" description="Helical" evidence="1">
    <location>
        <begin position="15"/>
        <end position="32"/>
    </location>
</feature>
<keyword evidence="1" id="KW-1133">Transmembrane helix</keyword>
<keyword evidence="1" id="KW-0812">Transmembrane</keyword>
<proteinExistence type="predicted"/>
<reference evidence="2 3" key="1">
    <citation type="submission" date="2018-03" db="EMBL/GenBank/DDBJ databases">
        <authorList>
            <person name="Keele B.F."/>
        </authorList>
    </citation>
    <scope>NUCLEOTIDE SEQUENCE [LARGE SCALE GENOMIC DNA]</scope>
    <source>
        <strain evidence="2 3">CECT 8504</strain>
    </source>
</reference>
<evidence type="ECO:0008006" key="4">
    <source>
        <dbReference type="Google" id="ProtNLM"/>
    </source>
</evidence>
<dbReference type="OrthoDB" id="9801588at2"/>
<gene>
    <name evidence="2" type="ORF">PAA8504_00665</name>
</gene>
<sequence length="74" mass="8247">MHDTYTILREIADSWVLLAMTVFFIGCCLWAFRPGSRALHDDAAMAPFREPPHLAGCSNACLDCSCARTLEDLK</sequence>